<comment type="caution">
    <text evidence="2">The sequence shown here is derived from an EMBL/GenBank/DDBJ whole genome shotgun (WGS) entry which is preliminary data.</text>
</comment>
<organism evidence="2 3">
    <name type="scientific">Rhynocoris fuscipes</name>
    <dbReference type="NCBI Taxonomy" id="488301"/>
    <lineage>
        <taxon>Eukaryota</taxon>
        <taxon>Metazoa</taxon>
        <taxon>Ecdysozoa</taxon>
        <taxon>Arthropoda</taxon>
        <taxon>Hexapoda</taxon>
        <taxon>Insecta</taxon>
        <taxon>Pterygota</taxon>
        <taxon>Neoptera</taxon>
        <taxon>Paraneoptera</taxon>
        <taxon>Hemiptera</taxon>
        <taxon>Heteroptera</taxon>
        <taxon>Panheteroptera</taxon>
        <taxon>Cimicomorpha</taxon>
        <taxon>Reduviidae</taxon>
        <taxon>Harpactorinae</taxon>
        <taxon>Harpactorini</taxon>
        <taxon>Rhynocoris</taxon>
    </lineage>
</organism>
<evidence type="ECO:0000313" key="2">
    <source>
        <dbReference type="EMBL" id="KAK9498867.1"/>
    </source>
</evidence>
<accession>A0AAW1CQR1</accession>
<feature type="region of interest" description="Disordered" evidence="1">
    <location>
        <begin position="22"/>
        <end position="47"/>
    </location>
</feature>
<evidence type="ECO:0000256" key="1">
    <source>
        <dbReference type="SAM" id="MobiDB-lite"/>
    </source>
</evidence>
<protein>
    <recommendedName>
        <fullName evidence="4">Transmembrane protein</fullName>
    </recommendedName>
</protein>
<dbReference type="EMBL" id="JAPXFL010000012">
    <property type="protein sequence ID" value="KAK9498867.1"/>
    <property type="molecule type" value="Genomic_DNA"/>
</dbReference>
<keyword evidence="3" id="KW-1185">Reference proteome</keyword>
<feature type="compositionally biased region" description="Basic and acidic residues" evidence="1">
    <location>
        <begin position="26"/>
        <end position="38"/>
    </location>
</feature>
<name>A0AAW1CQR1_9HEMI</name>
<evidence type="ECO:0008006" key="4">
    <source>
        <dbReference type="Google" id="ProtNLM"/>
    </source>
</evidence>
<dbReference type="AlphaFoldDB" id="A0AAW1CQR1"/>
<sequence>MYVSTRPLDFGVCMAITRGHRTSRTVKKEEKNKEKTMREDEDDEEEYGRGRGIIRKAKLRLAIIWFAFKLATLIPKQVASNGYGTL</sequence>
<gene>
    <name evidence="2" type="ORF">O3M35_003422</name>
</gene>
<evidence type="ECO:0000313" key="3">
    <source>
        <dbReference type="Proteomes" id="UP001461498"/>
    </source>
</evidence>
<proteinExistence type="predicted"/>
<dbReference type="Proteomes" id="UP001461498">
    <property type="component" value="Unassembled WGS sequence"/>
</dbReference>
<reference evidence="2 3" key="1">
    <citation type="submission" date="2022-12" db="EMBL/GenBank/DDBJ databases">
        <title>Chromosome-level genome assembly of true bugs.</title>
        <authorList>
            <person name="Ma L."/>
            <person name="Li H."/>
        </authorList>
    </citation>
    <scope>NUCLEOTIDE SEQUENCE [LARGE SCALE GENOMIC DNA]</scope>
    <source>
        <strain evidence="2">Lab_2022b</strain>
    </source>
</reference>